<comment type="caution">
    <text evidence="1">The sequence shown here is derived from an EMBL/GenBank/DDBJ whole genome shotgun (WGS) entry which is preliminary data.</text>
</comment>
<dbReference type="EMBL" id="AQPN01000077">
    <property type="protein sequence ID" value="EOR94778.1"/>
    <property type="molecule type" value="Genomic_DNA"/>
</dbReference>
<protein>
    <submittedName>
        <fullName evidence="1">Uncharacterized protein</fullName>
    </submittedName>
</protein>
<dbReference type="AlphaFoldDB" id="R9GSX1"/>
<reference evidence="1 2" key="1">
    <citation type="journal article" date="2013" name="Genome Announc.">
        <title>Draft Genome Sequence of Arcticibacter svalbardensis Strain MN12-7T, a Member of the Family Sphingobacteriaceae Isolated from an Arctic Soil Sample.</title>
        <authorList>
            <person name="Shivaji S."/>
            <person name="Ara S."/>
            <person name="Prasad S."/>
            <person name="Manasa B.P."/>
            <person name="Begum Z."/>
            <person name="Singh A."/>
            <person name="Kumar Pinnaka A."/>
        </authorList>
    </citation>
    <scope>NUCLEOTIDE SEQUENCE [LARGE SCALE GENOMIC DNA]</scope>
    <source>
        <strain evidence="1 2">MN12-7</strain>
    </source>
</reference>
<sequence>MEADKLSLKSALKKQRPAFAGLPLLKLQPLGSFMQRDSAL</sequence>
<organism evidence="1 2">
    <name type="scientific">Arcticibacter svalbardensis MN12-7</name>
    <dbReference type="NCBI Taxonomy" id="1150600"/>
    <lineage>
        <taxon>Bacteria</taxon>
        <taxon>Pseudomonadati</taxon>
        <taxon>Bacteroidota</taxon>
        <taxon>Sphingobacteriia</taxon>
        <taxon>Sphingobacteriales</taxon>
        <taxon>Sphingobacteriaceae</taxon>
        <taxon>Arcticibacter</taxon>
    </lineage>
</organism>
<keyword evidence="2" id="KW-1185">Reference proteome</keyword>
<accession>R9GSX1</accession>
<proteinExistence type="predicted"/>
<evidence type="ECO:0000313" key="2">
    <source>
        <dbReference type="Proteomes" id="UP000014174"/>
    </source>
</evidence>
<evidence type="ECO:0000313" key="1">
    <source>
        <dbReference type="EMBL" id="EOR94778.1"/>
    </source>
</evidence>
<gene>
    <name evidence="1" type="ORF">ADIARSV_1994</name>
</gene>
<dbReference type="Proteomes" id="UP000014174">
    <property type="component" value="Unassembled WGS sequence"/>
</dbReference>
<name>R9GSX1_9SPHI</name>